<comment type="caution">
    <text evidence="2">The sequence shown here is derived from an EMBL/GenBank/DDBJ whole genome shotgun (WGS) entry which is preliminary data.</text>
</comment>
<reference evidence="2 3" key="1">
    <citation type="submission" date="2017-02" db="EMBL/GenBank/DDBJ databases">
        <title>Genomes of Trichoderma spp. with biocontrol activity.</title>
        <authorList>
            <person name="Gardiner D."/>
            <person name="Kazan K."/>
            <person name="Vos C."/>
            <person name="Harvey P."/>
        </authorList>
    </citation>
    <scope>NUCLEOTIDE SEQUENCE [LARGE SCALE GENOMIC DNA]</scope>
    <source>
        <strain evidence="2 3">A5MH</strain>
    </source>
</reference>
<dbReference type="AlphaFoldDB" id="A0A2K0T552"/>
<feature type="region of interest" description="Disordered" evidence="1">
    <location>
        <begin position="1"/>
        <end position="74"/>
    </location>
</feature>
<sequence>MPAQSTSGNTQTRRDISVAKEFKQPLSSIKSLTASPMNGRLHSPSTSTPRAITGRHNGGRCRGRVSPTKKAARV</sequence>
<gene>
    <name evidence="2" type="ORF">TGAMA5MH_07367</name>
</gene>
<feature type="compositionally biased region" description="Polar residues" evidence="1">
    <location>
        <begin position="1"/>
        <end position="11"/>
    </location>
</feature>
<proteinExistence type="predicted"/>
<evidence type="ECO:0000313" key="3">
    <source>
        <dbReference type="Proteomes" id="UP000236546"/>
    </source>
</evidence>
<name>A0A2K0T552_9HYPO</name>
<dbReference type="Proteomes" id="UP000236546">
    <property type="component" value="Unassembled WGS sequence"/>
</dbReference>
<organism evidence="2 3">
    <name type="scientific">Trichoderma gamsii</name>
    <dbReference type="NCBI Taxonomy" id="398673"/>
    <lineage>
        <taxon>Eukaryota</taxon>
        <taxon>Fungi</taxon>
        <taxon>Dikarya</taxon>
        <taxon>Ascomycota</taxon>
        <taxon>Pezizomycotina</taxon>
        <taxon>Sordariomycetes</taxon>
        <taxon>Hypocreomycetidae</taxon>
        <taxon>Hypocreales</taxon>
        <taxon>Hypocreaceae</taxon>
        <taxon>Trichoderma</taxon>
    </lineage>
</organism>
<evidence type="ECO:0000313" key="2">
    <source>
        <dbReference type="EMBL" id="PNP40661.1"/>
    </source>
</evidence>
<protein>
    <submittedName>
        <fullName evidence="2">Uncharacterized protein</fullName>
    </submittedName>
</protein>
<feature type="compositionally biased region" description="Basic and acidic residues" evidence="1">
    <location>
        <begin position="12"/>
        <end position="23"/>
    </location>
</feature>
<feature type="compositionally biased region" description="Polar residues" evidence="1">
    <location>
        <begin position="25"/>
        <end position="36"/>
    </location>
</feature>
<accession>A0A2K0T552</accession>
<evidence type="ECO:0000256" key="1">
    <source>
        <dbReference type="SAM" id="MobiDB-lite"/>
    </source>
</evidence>
<dbReference type="EMBL" id="MTYH01000061">
    <property type="protein sequence ID" value="PNP40661.1"/>
    <property type="molecule type" value="Genomic_DNA"/>
</dbReference>